<reference evidence="1 2" key="1">
    <citation type="submission" date="2017-08" db="EMBL/GenBank/DDBJ databases">
        <title>Pusillimonas indicus sp. nov., a member of the family Alcaligenaceae isolated from surface seawater.</title>
        <authorList>
            <person name="Li J."/>
        </authorList>
    </citation>
    <scope>NUCLEOTIDE SEQUENCE [LARGE SCALE GENOMIC DNA]</scope>
    <source>
        <strain evidence="1 2">L52-1-41</strain>
    </source>
</reference>
<dbReference type="EMBL" id="NQYH01000008">
    <property type="protein sequence ID" value="RIY40477.1"/>
    <property type="molecule type" value="Genomic_DNA"/>
</dbReference>
<dbReference type="AlphaFoldDB" id="A0A3A1YWP3"/>
<protein>
    <submittedName>
        <fullName evidence="1">Uncharacterized protein</fullName>
    </submittedName>
</protein>
<comment type="caution">
    <text evidence="1">The sequence shown here is derived from an EMBL/GenBank/DDBJ whole genome shotgun (WGS) entry which is preliminary data.</text>
</comment>
<name>A0A3A1YWP3_9BURK</name>
<organism evidence="1 2">
    <name type="scientific">Neopusillimonas maritima</name>
    <dbReference type="NCBI Taxonomy" id="2026239"/>
    <lineage>
        <taxon>Bacteria</taxon>
        <taxon>Pseudomonadati</taxon>
        <taxon>Pseudomonadota</taxon>
        <taxon>Betaproteobacteria</taxon>
        <taxon>Burkholderiales</taxon>
        <taxon>Alcaligenaceae</taxon>
        <taxon>Neopusillimonas</taxon>
    </lineage>
</organism>
<dbReference type="Proteomes" id="UP000266206">
    <property type="component" value="Unassembled WGS sequence"/>
</dbReference>
<accession>A0A3A1YWP3</accession>
<gene>
    <name evidence="1" type="ORF">CJP73_10095</name>
</gene>
<evidence type="ECO:0000313" key="1">
    <source>
        <dbReference type="EMBL" id="RIY40477.1"/>
    </source>
</evidence>
<dbReference type="RefSeq" id="WP_119516337.1">
    <property type="nucleotide sequence ID" value="NZ_NQYH01000008.1"/>
</dbReference>
<proteinExistence type="predicted"/>
<sequence>MENWRNLFNLETRTRAIRSKSDRFIEGIRKAFDDEGSEGLGTKLEINDDQTVVALIKTPVAEARVCLNWSLASSLDPVGVLKIERKQFDQNGGDEWLKVFEIVVPKEGHPHFERDGVRREWQLSEMDARNFDDICFAAAVFIVYHIAGAG</sequence>
<evidence type="ECO:0000313" key="2">
    <source>
        <dbReference type="Proteomes" id="UP000266206"/>
    </source>
</evidence>